<dbReference type="InterPro" id="IPR040504">
    <property type="entry name" value="TFIIF_beta_N"/>
</dbReference>
<dbReference type="InterPro" id="IPR003196">
    <property type="entry name" value="TFIIF_beta"/>
</dbReference>
<organism evidence="13 14">
    <name type="scientific">Ramularia collo-cygni</name>
    <dbReference type="NCBI Taxonomy" id="112498"/>
    <lineage>
        <taxon>Eukaryota</taxon>
        <taxon>Fungi</taxon>
        <taxon>Dikarya</taxon>
        <taxon>Ascomycota</taxon>
        <taxon>Pezizomycotina</taxon>
        <taxon>Dothideomycetes</taxon>
        <taxon>Dothideomycetidae</taxon>
        <taxon>Mycosphaerellales</taxon>
        <taxon>Mycosphaerellaceae</taxon>
        <taxon>Ramularia</taxon>
    </lineage>
</organism>
<keyword evidence="6" id="KW-0804">Transcription</keyword>
<dbReference type="Gene3D" id="1.10.10.10">
    <property type="entry name" value="Winged helix-like DNA-binding domain superfamily/Winged helix DNA-binding domain"/>
    <property type="match status" value="1"/>
</dbReference>
<evidence type="ECO:0000256" key="10">
    <source>
        <dbReference type="SAM" id="MobiDB-lite"/>
    </source>
</evidence>
<accession>A0A2D3UNU1</accession>
<dbReference type="GeneID" id="35597781"/>
<feature type="region of interest" description="Disordered" evidence="10">
    <location>
        <begin position="1"/>
        <end position="26"/>
    </location>
</feature>
<dbReference type="InterPro" id="IPR036388">
    <property type="entry name" value="WH-like_DNA-bd_sf"/>
</dbReference>
<dbReference type="FunFam" id="1.10.10.10:FF:000035">
    <property type="entry name" value="General transcription factor IIF subunit 2"/>
    <property type="match status" value="1"/>
</dbReference>
<keyword evidence="14" id="KW-1185">Reference proteome</keyword>
<feature type="region of interest" description="Disordered" evidence="10">
    <location>
        <begin position="330"/>
        <end position="368"/>
    </location>
</feature>
<dbReference type="RefSeq" id="XP_023623624.1">
    <property type="nucleotide sequence ID" value="XM_023767856.1"/>
</dbReference>
<evidence type="ECO:0000256" key="6">
    <source>
        <dbReference type="ARBA" id="ARBA00023163"/>
    </source>
</evidence>
<name>A0A2D3UNU1_9PEZI</name>
<feature type="domain" description="TFIIF beta subunit N-terminal" evidence="12">
    <location>
        <begin position="47"/>
        <end position="192"/>
    </location>
</feature>
<dbReference type="CDD" id="cd07980">
    <property type="entry name" value="TFIIF_beta"/>
    <property type="match status" value="1"/>
</dbReference>
<evidence type="ECO:0000256" key="4">
    <source>
        <dbReference type="ARBA" id="ARBA00023015"/>
    </source>
</evidence>
<feature type="compositionally biased region" description="Acidic residues" evidence="10">
    <location>
        <begin position="338"/>
        <end position="362"/>
    </location>
</feature>
<feature type="compositionally biased region" description="Basic and acidic residues" evidence="10">
    <location>
        <begin position="1"/>
        <end position="16"/>
    </location>
</feature>
<keyword evidence="4" id="KW-0805">Transcription regulation</keyword>
<evidence type="ECO:0000313" key="13">
    <source>
        <dbReference type="EMBL" id="CZT16731.1"/>
    </source>
</evidence>
<evidence type="ECO:0000256" key="3">
    <source>
        <dbReference type="ARBA" id="ARBA00021453"/>
    </source>
</evidence>
<comment type="subcellular location">
    <subcellularLocation>
        <location evidence="1">Nucleus</location>
    </subcellularLocation>
</comment>
<evidence type="ECO:0000256" key="8">
    <source>
        <dbReference type="ARBA" id="ARBA00081473"/>
    </source>
</evidence>
<dbReference type="InterPro" id="IPR040450">
    <property type="entry name" value="TFIIF_beta_HTH"/>
</dbReference>
<feature type="domain" description="TFIIF beta subunit HTH" evidence="11">
    <location>
        <begin position="259"/>
        <end position="323"/>
    </location>
</feature>
<proteinExistence type="inferred from homology"/>
<dbReference type="GO" id="GO:0003677">
    <property type="term" value="F:DNA binding"/>
    <property type="evidence" value="ECO:0007669"/>
    <property type="project" value="UniProtKB-KW"/>
</dbReference>
<dbReference type="AlphaFoldDB" id="A0A2D3UNU1"/>
<dbReference type="Proteomes" id="UP000225277">
    <property type="component" value="Unassembled WGS sequence"/>
</dbReference>
<dbReference type="GO" id="GO:0005674">
    <property type="term" value="C:transcription factor TFIIF complex"/>
    <property type="evidence" value="ECO:0007669"/>
    <property type="project" value="InterPro"/>
</dbReference>
<keyword evidence="5" id="KW-0238">DNA-binding</keyword>
<dbReference type="Pfam" id="PF17683">
    <property type="entry name" value="TFIIF_beta_N"/>
    <property type="match status" value="1"/>
</dbReference>
<gene>
    <name evidence="13" type="ORF">RCC_02566</name>
</gene>
<sequence length="368" mass="40917">MSDIAMKNEVKPEIKQDGGSPSKLDSIEAFEDDHDLHIPPTDPPIPAWLVKLSQDHWKAWNDIHANAPYGQRIEVGMMRVYDTKPGEQEKVQIRLNDIHPQHRALPKVYNLDIKNTGHKNTIVFSEKDLPGHRSAPFGSTRTQNHLPAGKPTGIPSKGDRYGPKKPGSYRTAIPKQTALAPPIAHEAVANPVDDDSSLDFFKQSYTAALNGANKATFSNSVRGISWHPGSVGPNLAFGTMTSKPGKSKNNKKPVKDKAVRMEKVQLLDAIQNCFREYQYWSSKALRTRLQQPEAYIKETLEEIAVLVKSGDFVSTYKLKPDYQRLNDLQAGAVKDEMAPVEDSDDGTGDELGDDDDDMGFEDVEMKSQ</sequence>
<evidence type="ECO:0000313" key="14">
    <source>
        <dbReference type="Proteomes" id="UP000225277"/>
    </source>
</evidence>
<dbReference type="Pfam" id="PF02270">
    <property type="entry name" value="TFIIF_beta"/>
    <property type="match status" value="1"/>
</dbReference>
<reference evidence="13 14" key="1">
    <citation type="submission" date="2016-03" db="EMBL/GenBank/DDBJ databases">
        <authorList>
            <person name="Ploux O."/>
        </authorList>
    </citation>
    <scope>NUCLEOTIDE SEQUENCE [LARGE SCALE GENOMIC DNA]</scope>
    <source>
        <strain evidence="13 14">URUG2</strain>
    </source>
</reference>
<evidence type="ECO:0000256" key="7">
    <source>
        <dbReference type="ARBA" id="ARBA00023242"/>
    </source>
</evidence>
<dbReference type="EMBL" id="FJUY01000003">
    <property type="protein sequence ID" value="CZT16731.1"/>
    <property type="molecule type" value="Genomic_DNA"/>
</dbReference>
<dbReference type="PANTHER" id="PTHR10445">
    <property type="entry name" value="GENERAL TRANSCRIPTION FACTOR IIF SUBUNIT 2"/>
    <property type="match status" value="1"/>
</dbReference>
<dbReference type="InterPro" id="IPR011039">
    <property type="entry name" value="TFIIF_interaction"/>
</dbReference>
<dbReference type="SUPFAM" id="SSF50916">
    <property type="entry name" value="Rap30/74 interaction domains"/>
    <property type="match status" value="1"/>
</dbReference>
<evidence type="ECO:0000256" key="5">
    <source>
        <dbReference type="ARBA" id="ARBA00023125"/>
    </source>
</evidence>
<evidence type="ECO:0000256" key="2">
    <source>
        <dbReference type="ARBA" id="ARBA00009543"/>
    </source>
</evidence>
<keyword evidence="7" id="KW-0539">Nucleus</keyword>
<dbReference type="SUPFAM" id="SSF46785">
    <property type="entry name" value="Winged helix' DNA-binding domain"/>
    <property type="match status" value="1"/>
</dbReference>
<evidence type="ECO:0000256" key="9">
    <source>
        <dbReference type="ARBA" id="ARBA00081863"/>
    </source>
</evidence>
<dbReference type="InterPro" id="IPR036390">
    <property type="entry name" value="WH_DNA-bd_sf"/>
</dbReference>
<dbReference type="PANTHER" id="PTHR10445:SF0">
    <property type="entry name" value="GENERAL TRANSCRIPTION FACTOR IIF SUBUNIT 2"/>
    <property type="match status" value="1"/>
</dbReference>
<protein>
    <recommendedName>
        <fullName evidence="3">Transcription initiation factor IIF subunit beta</fullName>
    </recommendedName>
    <alternativeName>
        <fullName evidence="9">TFIIF medium subunit</fullName>
    </alternativeName>
    <alternativeName>
        <fullName evidence="8">TFIIF-beta</fullName>
    </alternativeName>
</protein>
<dbReference type="OrthoDB" id="26094at2759"/>
<feature type="region of interest" description="Disordered" evidence="10">
    <location>
        <begin position="137"/>
        <end position="167"/>
    </location>
</feature>
<comment type="similarity">
    <text evidence="2">Belongs to the TFIIF beta subunit family.</text>
</comment>
<evidence type="ECO:0000256" key="1">
    <source>
        <dbReference type="ARBA" id="ARBA00004123"/>
    </source>
</evidence>
<dbReference type="GO" id="GO:0006367">
    <property type="term" value="P:transcription initiation at RNA polymerase II promoter"/>
    <property type="evidence" value="ECO:0007669"/>
    <property type="project" value="InterPro"/>
</dbReference>
<evidence type="ECO:0000259" key="12">
    <source>
        <dbReference type="Pfam" id="PF17683"/>
    </source>
</evidence>
<dbReference type="STRING" id="112498.A0A2D3UNU1"/>
<evidence type="ECO:0000259" key="11">
    <source>
        <dbReference type="Pfam" id="PF02270"/>
    </source>
</evidence>